<dbReference type="RefSeq" id="WP_200290055.1">
    <property type="nucleotide sequence ID" value="NZ_CP067013.1"/>
</dbReference>
<proteinExistence type="predicted"/>
<name>A0A9X7UZ35_9GAMM</name>
<evidence type="ECO:0000313" key="2">
    <source>
        <dbReference type="Proteomes" id="UP000595933"/>
    </source>
</evidence>
<dbReference type="AlphaFoldDB" id="A0A9X7UZ35"/>
<reference evidence="1 2" key="1">
    <citation type="submission" date="2020-12" db="EMBL/GenBank/DDBJ databases">
        <title>FDA dAtabase for Regulatory Grade micrObial Sequences (FDA-ARGOS): Supporting development and validation of Infectious Disease Dx tests.</title>
        <authorList>
            <person name="Sproer C."/>
            <person name="Gronow S."/>
            <person name="Severitt S."/>
            <person name="Schroder I."/>
            <person name="Tallon L."/>
            <person name="Sadzewicz L."/>
            <person name="Zhao X."/>
            <person name="Boylan J."/>
            <person name="Ott S."/>
            <person name="Bowen H."/>
            <person name="Vavikolanu K."/>
            <person name="Mehta A."/>
            <person name="Aluvathingal J."/>
            <person name="Nadendla S."/>
            <person name="Lowell S."/>
            <person name="Myers T."/>
            <person name="Yan Y."/>
            <person name="Sichtig H."/>
        </authorList>
    </citation>
    <scope>NUCLEOTIDE SEQUENCE [LARGE SCALE GENOMIC DNA]</scope>
    <source>
        <strain evidence="1 2">FDAARGOS_1013</strain>
    </source>
</reference>
<accession>A0A9X7UZ35</accession>
<organism evidence="1 2">
    <name type="scientific">Stutzerimonas balearica</name>
    <dbReference type="NCBI Taxonomy" id="74829"/>
    <lineage>
        <taxon>Bacteria</taxon>
        <taxon>Pseudomonadati</taxon>
        <taxon>Pseudomonadota</taxon>
        <taxon>Gammaproteobacteria</taxon>
        <taxon>Pseudomonadales</taxon>
        <taxon>Pseudomonadaceae</taxon>
        <taxon>Stutzerimonas</taxon>
    </lineage>
</organism>
<dbReference type="Proteomes" id="UP000595933">
    <property type="component" value="Chromosome"/>
</dbReference>
<sequence>MVKRKDLKQVHEDAVLQQFSKYMENLGNTFNVLETPDPPEAIIEINDKKTWLEVTDAFLDKDHAIGLTTGVSEDVEHISDSGRLVIEPDERFSSVLQSVIEAKYDKASMQSIYQNRGAGILLVGIFTPFASAADIAQSEAKSISDLVAKKSVKVFETIYVYDGTGQRSFHSIYSEMT</sequence>
<gene>
    <name evidence="1" type="ORF">I6H70_11065</name>
</gene>
<evidence type="ECO:0000313" key="1">
    <source>
        <dbReference type="EMBL" id="QQN49110.1"/>
    </source>
</evidence>
<protein>
    <submittedName>
        <fullName evidence="1">Uncharacterized protein</fullName>
    </submittedName>
</protein>
<dbReference type="EMBL" id="CP067013">
    <property type="protein sequence ID" value="QQN49110.1"/>
    <property type="molecule type" value="Genomic_DNA"/>
</dbReference>